<evidence type="ECO:0000313" key="20">
    <source>
        <dbReference type="EMBL" id="KAH8992076.1"/>
    </source>
</evidence>
<sequence>MPSERAGYSVTLFIVDVSPTMGTMRTLDLPPGPNGETRTKKVTHLQWSLQFAMLKIQEMIFNGRKTDQCGVILFGTEETDNVIHWKDGGYDHVTEFLRIEQPNADTLAKLVALRASSVSGDPVDALIVGAETLNNFLTKKPSWSGRIVLLTDGEGPIEIGDWEAIARKLNTFNVRITIVGVDFDDDEIDFREEGKSHIKRENEAFYHKFTSAIPNSVMGTLSFALQEITKPEIKQTRSTLMATVLSLGDPSNNPLETLEIIVKTSKCTAFARPKSWKRFAPRDGKHTEEMDVDPLPTKGGDGGEDTKKIVWAQLKMRTEFHVERDDQDNHDERNEDNMDVDDAKRGGAKVEKEQLVRGFKYGSSYVPCADGQFERLSSQKGISICGFFNADNFRREHSIGEVQYVWADPRSPPQQVALSSLVKAMDKLNMYAITRWVNRDGSDPKMGVLAPCRFQKVDCFLWVQMPFADDVRKYTFSPLLNISNRKGEKVTTHPYLPNHEQTEAMDDLVDAMDLMQAGEKDDDGNRSPWYDTRLSYNPSIHRMKQALLHGAIVQDLVADPLPPPHPELTKYFEPPKHVLKRTKEVAETCRAVFAVKKVPKRVARPRKKDHMRVEDGDDEVLLLDRVVPSPARPHSQPEASSSQIQRQTSLADAKKTDAGPRDNDSETEPESDEDVWLPPNKTSAKLPTPSPEPRMVVDSQRAPGRIIGMATPLTDFKLNTSQGDVVSKAVEDLGWVVKEVVLRPFAHRRHAEMIECLNELREVCLQEDEIDAWNRCVFPLYSYDSDVTGDSILRELKNACMKDPGNAAFWNEVKKHRADLDLITVSEAAKHGGKSNIIDKFTEEFWSN</sequence>
<dbReference type="EC" id="3.6.4.12" evidence="4"/>
<evidence type="ECO:0000256" key="16">
    <source>
        <dbReference type="ARBA" id="ARBA00023242"/>
    </source>
</evidence>
<keyword evidence="13" id="KW-0238">DNA-binding</keyword>
<keyword evidence="10" id="KW-0347">Helicase</keyword>
<keyword evidence="11" id="KW-0067">ATP-binding</keyword>
<feature type="compositionally biased region" description="Polar residues" evidence="18">
    <location>
        <begin position="637"/>
        <end position="650"/>
    </location>
</feature>
<dbReference type="CDD" id="cd00873">
    <property type="entry name" value="KU80"/>
    <property type="match status" value="1"/>
</dbReference>
<evidence type="ECO:0000256" key="13">
    <source>
        <dbReference type="ARBA" id="ARBA00023125"/>
    </source>
</evidence>
<dbReference type="PANTHER" id="PTHR12604">
    <property type="entry name" value="KU AUTOANTIGEN DNA HELICASE"/>
    <property type="match status" value="1"/>
</dbReference>
<dbReference type="GO" id="GO:0006303">
    <property type="term" value="P:double-strand break repair via nonhomologous end joining"/>
    <property type="evidence" value="ECO:0007669"/>
    <property type="project" value="InterPro"/>
</dbReference>
<comment type="similarity">
    <text evidence="3">Belongs to the ku80 family.</text>
</comment>
<dbReference type="GO" id="GO:0000781">
    <property type="term" value="C:chromosome, telomeric region"/>
    <property type="evidence" value="ECO:0007669"/>
    <property type="project" value="UniProtKB-SubCell"/>
</dbReference>
<keyword evidence="15" id="KW-0234">DNA repair</keyword>
<evidence type="ECO:0000313" key="21">
    <source>
        <dbReference type="Proteomes" id="UP001201163"/>
    </source>
</evidence>
<dbReference type="FunFam" id="1.10.1600.10:FF:000002">
    <property type="entry name" value="X-ray repair cross-complementing protein 5"/>
    <property type="match status" value="1"/>
</dbReference>
<dbReference type="GO" id="GO:0003684">
    <property type="term" value="F:damaged DNA binding"/>
    <property type="evidence" value="ECO:0007669"/>
    <property type="project" value="InterPro"/>
</dbReference>
<evidence type="ECO:0000256" key="12">
    <source>
        <dbReference type="ARBA" id="ARBA00022895"/>
    </source>
</evidence>
<dbReference type="InterPro" id="IPR006164">
    <property type="entry name" value="DNA_bd_Ku70/Ku80"/>
</dbReference>
<feature type="region of interest" description="Disordered" evidence="18">
    <location>
        <begin position="283"/>
        <end position="304"/>
    </location>
</feature>
<dbReference type="GO" id="GO:0042162">
    <property type="term" value="F:telomeric DNA binding"/>
    <property type="evidence" value="ECO:0007669"/>
    <property type="project" value="InterPro"/>
</dbReference>
<evidence type="ECO:0000256" key="4">
    <source>
        <dbReference type="ARBA" id="ARBA00012551"/>
    </source>
</evidence>
<evidence type="ECO:0000256" key="15">
    <source>
        <dbReference type="ARBA" id="ARBA00023204"/>
    </source>
</evidence>
<evidence type="ECO:0000256" key="11">
    <source>
        <dbReference type="ARBA" id="ARBA00022840"/>
    </source>
</evidence>
<keyword evidence="7" id="KW-0547">Nucleotide-binding</keyword>
<evidence type="ECO:0000256" key="5">
    <source>
        <dbReference type="ARBA" id="ARBA00021792"/>
    </source>
</evidence>
<feature type="compositionally biased region" description="Basic and acidic residues" evidence="18">
    <location>
        <begin position="330"/>
        <end position="347"/>
    </location>
</feature>
<dbReference type="GO" id="GO:0005524">
    <property type="term" value="F:ATP binding"/>
    <property type="evidence" value="ECO:0007669"/>
    <property type="project" value="UniProtKB-KW"/>
</dbReference>
<feature type="compositionally biased region" description="Acidic residues" evidence="18">
    <location>
        <begin position="665"/>
        <end position="675"/>
    </location>
</feature>
<comment type="caution">
    <text evidence="20">The sequence shown here is derived from an EMBL/GenBank/DDBJ whole genome shotgun (WGS) entry which is preliminary data.</text>
</comment>
<accession>A0AAD4QDU9</accession>
<evidence type="ECO:0000256" key="2">
    <source>
        <dbReference type="ARBA" id="ARBA00004574"/>
    </source>
</evidence>
<evidence type="ECO:0000256" key="3">
    <source>
        <dbReference type="ARBA" id="ARBA00007726"/>
    </source>
</evidence>
<dbReference type="Pfam" id="PF08785">
    <property type="entry name" value="Ku_PK_bind"/>
    <property type="match status" value="1"/>
</dbReference>
<evidence type="ECO:0000256" key="1">
    <source>
        <dbReference type="ARBA" id="ARBA00004123"/>
    </source>
</evidence>
<dbReference type="Gene3D" id="1.10.1600.10">
    <property type="match status" value="1"/>
</dbReference>
<keyword evidence="9" id="KW-0378">Hydrolase</keyword>
<dbReference type="Gene3D" id="2.40.290.10">
    <property type="match status" value="1"/>
</dbReference>
<dbReference type="GO" id="GO:0016787">
    <property type="term" value="F:hydrolase activity"/>
    <property type="evidence" value="ECO:0007669"/>
    <property type="project" value="UniProtKB-KW"/>
</dbReference>
<dbReference type="GO" id="GO:0006310">
    <property type="term" value="P:DNA recombination"/>
    <property type="evidence" value="ECO:0007669"/>
    <property type="project" value="UniProtKB-KW"/>
</dbReference>
<protein>
    <recommendedName>
        <fullName evidence="5">ATP-dependent DNA helicase II subunit 2</fullName>
        <ecNumber evidence="4">3.6.4.12</ecNumber>
    </recommendedName>
    <alternativeName>
        <fullName evidence="17">ATP-dependent DNA helicase II subunit Ku80</fullName>
    </alternativeName>
</protein>
<dbReference type="InterPro" id="IPR016194">
    <property type="entry name" value="SPOC-like_C_dom_sf"/>
</dbReference>
<evidence type="ECO:0000256" key="14">
    <source>
        <dbReference type="ARBA" id="ARBA00023172"/>
    </source>
</evidence>
<dbReference type="SUPFAM" id="SSF53300">
    <property type="entry name" value="vWA-like"/>
    <property type="match status" value="1"/>
</dbReference>
<dbReference type="EMBL" id="JAKELL010000024">
    <property type="protein sequence ID" value="KAH8992076.1"/>
    <property type="molecule type" value="Genomic_DNA"/>
</dbReference>
<feature type="compositionally biased region" description="Basic and acidic residues" evidence="18">
    <location>
        <begin position="652"/>
        <end position="664"/>
    </location>
</feature>
<dbReference type="Pfam" id="PF03731">
    <property type="entry name" value="Ku_N"/>
    <property type="match status" value="1"/>
</dbReference>
<keyword evidence="14" id="KW-0233">DNA recombination</keyword>
<evidence type="ECO:0000256" key="7">
    <source>
        <dbReference type="ARBA" id="ARBA00022741"/>
    </source>
</evidence>
<dbReference type="InterPro" id="IPR005161">
    <property type="entry name" value="Ku_N"/>
</dbReference>
<dbReference type="InterPro" id="IPR014893">
    <property type="entry name" value="Ku_PK_bind"/>
</dbReference>
<dbReference type="Pfam" id="PF02735">
    <property type="entry name" value="Ku"/>
    <property type="match status" value="1"/>
</dbReference>
<dbReference type="Proteomes" id="UP001201163">
    <property type="component" value="Unassembled WGS sequence"/>
</dbReference>
<feature type="region of interest" description="Disordered" evidence="18">
    <location>
        <begin position="629"/>
        <end position="696"/>
    </location>
</feature>
<keyword evidence="21" id="KW-1185">Reference proteome</keyword>
<evidence type="ECO:0000256" key="10">
    <source>
        <dbReference type="ARBA" id="ARBA00022806"/>
    </source>
</evidence>
<dbReference type="Gene3D" id="3.40.50.410">
    <property type="entry name" value="von Willebrand factor, type A domain"/>
    <property type="match status" value="1"/>
</dbReference>
<keyword evidence="6" id="KW-0158">Chromosome</keyword>
<dbReference type="PANTHER" id="PTHR12604:SF4">
    <property type="entry name" value="X-RAY REPAIR CROSS-COMPLEMENTING PROTEIN 5"/>
    <property type="match status" value="1"/>
</dbReference>
<keyword evidence="12" id="KW-0779">Telomere</keyword>
<gene>
    <name evidence="20" type="ORF">EDB92DRAFT_1991240</name>
</gene>
<evidence type="ECO:0000256" key="17">
    <source>
        <dbReference type="ARBA" id="ARBA00031847"/>
    </source>
</evidence>
<dbReference type="SUPFAM" id="SSF100939">
    <property type="entry name" value="SPOC domain-like"/>
    <property type="match status" value="1"/>
</dbReference>
<dbReference type="SMART" id="SM00559">
    <property type="entry name" value="Ku78"/>
    <property type="match status" value="1"/>
</dbReference>
<dbReference type="GO" id="GO:0000723">
    <property type="term" value="P:telomere maintenance"/>
    <property type="evidence" value="ECO:0007669"/>
    <property type="project" value="InterPro"/>
</dbReference>
<keyword evidence="16" id="KW-0539">Nucleus</keyword>
<feature type="region of interest" description="Disordered" evidence="18">
    <location>
        <begin position="323"/>
        <end position="347"/>
    </location>
</feature>
<reference evidence="20" key="1">
    <citation type="submission" date="2022-01" db="EMBL/GenBank/DDBJ databases">
        <title>Comparative genomics reveals a dynamic genome evolution in the ectomycorrhizal milk-cap (Lactarius) mushrooms.</title>
        <authorList>
            <consortium name="DOE Joint Genome Institute"/>
            <person name="Lebreton A."/>
            <person name="Tang N."/>
            <person name="Kuo A."/>
            <person name="LaButti K."/>
            <person name="Drula E."/>
            <person name="Barry K."/>
            <person name="Clum A."/>
            <person name="Lipzen A."/>
            <person name="Mousain D."/>
            <person name="Ng V."/>
            <person name="Wang R."/>
            <person name="Wang X."/>
            <person name="Dai Y."/>
            <person name="Henrissat B."/>
            <person name="Grigoriev I.V."/>
            <person name="Guerin-Laguette A."/>
            <person name="Yu F."/>
            <person name="Martin F.M."/>
        </authorList>
    </citation>
    <scope>NUCLEOTIDE SEQUENCE</scope>
    <source>
        <strain evidence="20">QP</strain>
    </source>
</reference>
<evidence type="ECO:0000256" key="18">
    <source>
        <dbReference type="SAM" id="MobiDB-lite"/>
    </source>
</evidence>
<evidence type="ECO:0000256" key="8">
    <source>
        <dbReference type="ARBA" id="ARBA00022763"/>
    </source>
</evidence>
<evidence type="ECO:0000256" key="9">
    <source>
        <dbReference type="ARBA" id="ARBA00022801"/>
    </source>
</evidence>
<feature type="domain" description="Ku" evidence="19">
    <location>
        <begin position="347"/>
        <end position="482"/>
    </location>
</feature>
<dbReference type="AlphaFoldDB" id="A0AAD4QDU9"/>
<proteinExistence type="inferred from homology"/>
<comment type="subcellular location">
    <subcellularLocation>
        <location evidence="2">Chromosome</location>
        <location evidence="2">Telomere</location>
    </subcellularLocation>
    <subcellularLocation>
        <location evidence="1">Nucleus</location>
    </subcellularLocation>
</comment>
<evidence type="ECO:0000256" key="6">
    <source>
        <dbReference type="ARBA" id="ARBA00022454"/>
    </source>
</evidence>
<dbReference type="Gene3D" id="1.25.40.240">
    <property type="entry name" value="Ku, C-terminal domain"/>
    <property type="match status" value="1"/>
</dbReference>
<dbReference type="GO" id="GO:0043564">
    <property type="term" value="C:Ku70:Ku80 complex"/>
    <property type="evidence" value="ECO:0007669"/>
    <property type="project" value="InterPro"/>
</dbReference>
<dbReference type="GO" id="GO:0003690">
    <property type="term" value="F:double-stranded DNA binding"/>
    <property type="evidence" value="ECO:0007669"/>
    <property type="project" value="TreeGrafter"/>
</dbReference>
<name>A0AAD4QDU9_9AGAM</name>
<dbReference type="GO" id="GO:0003678">
    <property type="term" value="F:DNA helicase activity"/>
    <property type="evidence" value="ECO:0007669"/>
    <property type="project" value="UniProtKB-EC"/>
</dbReference>
<evidence type="ECO:0000259" key="19">
    <source>
        <dbReference type="SMART" id="SM00559"/>
    </source>
</evidence>
<dbReference type="InterPro" id="IPR036494">
    <property type="entry name" value="Ku_C_sf"/>
</dbReference>
<dbReference type="SUPFAM" id="SSF101420">
    <property type="entry name" value="C-terminal domain of Ku80"/>
    <property type="match status" value="1"/>
</dbReference>
<keyword evidence="8" id="KW-0227">DNA damage</keyword>
<dbReference type="InterPro" id="IPR036465">
    <property type="entry name" value="vWFA_dom_sf"/>
</dbReference>
<organism evidence="20 21">
    <name type="scientific">Lactarius akahatsu</name>
    <dbReference type="NCBI Taxonomy" id="416441"/>
    <lineage>
        <taxon>Eukaryota</taxon>
        <taxon>Fungi</taxon>
        <taxon>Dikarya</taxon>
        <taxon>Basidiomycota</taxon>
        <taxon>Agaricomycotina</taxon>
        <taxon>Agaricomycetes</taxon>
        <taxon>Russulales</taxon>
        <taxon>Russulaceae</taxon>
        <taxon>Lactarius</taxon>
    </lineage>
</organism>
<dbReference type="InterPro" id="IPR024193">
    <property type="entry name" value="Ku80"/>
</dbReference>